<evidence type="ECO:0000256" key="2">
    <source>
        <dbReference type="ARBA" id="ARBA00022529"/>
    </source>
</evidence>
<evidence type="ECO:0000256" key="1">
    <source>
        <dbReference type="ARBA" id="ARBA00006722"/>
    </source>
</evidence>
<keyword evidence="4" id="KW-0611">Plant defense</keyword>
<comment type="caution">
    <text evidence="6">The sequence shown here is derived from an EMBL/GenBank/DDBJ whole genome shotgun (WGS) entry which is preliminary data.</text>
</comment>
<keyword evidence="5" id="KW-0472">Membrane</keyword>
<dbReference type="InterPro" id="IPR010851">
    <property type="entry name" value="DEFL"/>
</dbReference>
<keyword evidence="5" id="KW-0812">Transmembrane</keyword>
<evidence type="ECO:0000256" key="3">
    <source>
        <dbReference type="ARBA" id="ARBA00022577"/>
    </source>
</evidence>
<protein>
    <submittedName>
        <fullName evidence="6">Uncharacterized protein</fullName>
    </submittedName>
</protein>
<sequence>MVQPPKEDFNLLIHHKMASKLSVLTVGLVVLSFIMFATSTVAENSTKESETEDFNLLIHHKMASKLSVLTVGLVVLSFIMFATSTVAENSTKESETGCVDIGTQCSTDSDCYIPCSQKGLGYRWTCKYGGWCCCSAI</sequence>
<dbReference type="GO" id="GO:0050832">
    <property type="term" value="P:defense response to fungus"/>
    <property type="evidence" value="ECO:0007669"/>
    <property type="project" value="UniProtKB-KW"/>
</dbReference>
<feature type="transmembrane region" description="Helical" evidence="5">
    <location>
        <begin position="21"/>
        <end position="42"/>
    </location>
</feature>
<keyword evidence="2" id="KW-0929">Antimicrobial</keyword>
<comment type="similarity">
    <text evidence="1">Belongs to the DEFL family.</text>
</comment>
<organism evidence="6 7">
    <name type="scientific">Ensete ventricosum</name>
    <name type="common">Abyssinian banana</name>
    <name type="synonym">Musa ensete</name>
    <dbReference type="NCBI Taxonomy" id="4639"/>
    <lineage>
        <taxon>Eukaryota</taxon>
        <taxon>Viridiplantae</taxon>
        <taxon>Streptophyta</taxon>
        <taxon>Embryophyta</taxon>
        <taxon>Tracheophyta</taxon>
        <taxon>Spermatophyta</taxon>
        <taxon>Magnoliopsida</taxon>
        <taxon>Liliopsida</taxon>
        <taxon>Zingiberales</taxon>
        <taxon>Musaceae</taxon>
        <taxon>Ensete</taxon>
    </lineage>
</organism>
<keyword evidence="5" id="KW-1133">Transmembrane helix</keyword>
<accession>A0AAV8RAI7</accession>
<dbReference type="Proteomes" id="UP001222027">
    <property type="component" value="Unassembled WGS sequence"/>
</dbReference>
<reference evidence="6 7" key="1">
    <citation type="submission" date="2022-12" db="EMBL/GenBank/DDBJ databases">
        <title>Chromosome-scale assembly of the Ensete ventricosum genome.</title>
        <authorList>
            <person name="Dussert Y."/>
            <person name="Stocks J."/>
            <person name="Wendawek A."/>
            <person name="Woldeyes F."/>
            <person name="Nichols R.A."/>
            <person name="Borrell J.S."/>
        </authorList>
    </citation>
    <scope>NUCLEOTIDE SEQUENCE [LARGE SCALE GENOMIC DNA]</scope>
    <source>
        <strain evidence="7">cv. Maze</strain>
        <tissue evidence="6">Seeds</tissue>
    </source>
</reference>
<keyword evidence="7" id="KW-1185">Reference proteome</keyword>
<evidence type="ECO:0000256" key="4">
    <source>
        <dbReference type="ARBA" id="ARBA00022821"/>
    </source>
</evidence>
<evidence type="ECO:0000256" key="5">
    <source>
        <dbReference type="SAM" id="Phobius"/>
    </source>
</evidence>
<evidence type="ECO:0000313" key="6">
    <source>
        <dbReference type="EMBL" id="KAJ8492252.1"/>
    </source>
</evidence>
<dbReference type="EMBL" id="JAQQAF010000004">
    <property type="protein sequence ID" value="KAJ8492252.1"/>
    <property type="molecule type" value="Genomic_DNA"/>
</dbReference>
<dbReference type="Pfam" id="PF25052">
    <property type="entry name" value="AtDEF-like"/>
    <property type="match status" value="1"/>
</dbReference>
<name>A0AAV8RAI7_ENSVE</name>
<proteinExistence type="inferred from homology"/>
<evidence type="ECO:0000313" key="7">
    <source>
        <dbReference type="Proteomes" id="UP001222027"/>
    </source>
</evidence>
<keyword evidence="3" id="KW-0295">Fungicide</keyword>
<dbReference type="AlphaFoldDB" id="A0AAV8RAI7"/>
<gene>
    <name evidence="6" type="ORF">OPV22_013973</name>
</gene>
<dbReference type="GO" id="GO:0031640">
    <property type="term" value="P:killing of cells of another organism"/>
    <property type="evidence" value="ECO:0007669"/>
    <property type="project" value="UniProtKB-KW"/>
</dbReference>
<feature type="transmembrane region" description="Helical" evidence="5">
    <location>
        <begin position="62"/>
        <end position="82"/>
    </location>
</feature>